<dbReference type="AlphaFoldDB" id="A0A1G8X7C3"/>
<dbReference type="STRING" id="890420.SAMN05216226_110152"/>
<reference evidence="2 3" key="1">
    <citation type="submission" date="2016-10" db="EMBL/GenBank/DDBJ databases">
        <authorList>
            <person name="de Groot N.N."/>
        </authorList>
    </citation>
    <scope>NUCLEOTIDE SEQUENCE [LARGE SCALE GENOMIC DNA]</scope>
    <source>
        <strain evidence="2 3">IBRC-M10015</strain>
    </source>
</reference>
<organism evidence="2 3">
    <name type="scientific">Halovenus aranensis</name>
    <dbReference type="NCBI Taxonomy" id="890420"/>
    <lineage>
        <taxon>Archaea</taxon>
        <taxon>Methanobacteriati</taxon>
        <taxon>Methanobacteriota</taxon>
        <taxon>Stenosarchaea group</taxon>
        <taxon>Halobacteria</taxon>
        <taxon>Halobacteriales</taxon>
        <taxon>Haloarculaceae</taxon>
        <taxon>Halovenus</taxon>
    </lineage>
</organism>
<gene>
    <name evidence="2" type="ORF">SAMN05216226_110152</name>
</gene>
<evidence type="ECO:0000313" key="3">
    <source>
        <dbReference type="Proteomes" id="UP000198856"/>
    </source>
</evidence>
<keyword evidence="3" id="KW-1185">Reference proteome</keyword>
<proteinExistence type="predicted"/>
<protein>
    <submittedName>
        <fullName evidence="2">Uncharacterized protein</fullName>
    </submittedName>
</protein>
<sequence length="47" mass="5079">MAEKVLNIPETLTTNCAECGAEIAYETPTDPARTHRPPSVCSDCRGE</sequence>
<feature type="region of interest" description="Disordered" evidence="1">
    <location>
        <begin position="27"/>
        <end position="47"/>
    </location>
</feature>
<accession>A0A1G8X7C3</accession>
<evidence type="ECO:0000256" key="1">
    <source>
        <dbReference type="SAM" id="MobiDB-lite"/>
    </source>
</evidence>
<dbReference type="Proteomes" id="UP000198856">
    <property type="component" value="Unassembled WGS sequence"/>
</dbReference>
<dbReference type="EMBL" id="FNFC01000010">
    <property type="protein sequence ID" value="SDJ86589.1"/>
    <property type="molecule type" value="Genomic_DNA"/>
</dbReference>
<name>A0A1G8X7C3_9EURY</name>
<evidence type="ECO:0000313" key="2">
    <source>
        <dbReference type="EMBL" id="SDJ86589.1"/>
    </source>
</evidence>